<dbReference type="AlphaFoldDB" id="A0AA38FG51"/>
<gene>
    <name evidence="1" type="ORF">KI387_012626</name>
</gene>
<evidence type="ECO:0000313" key="2">
    <source>
        <dbReference type="Proteomes" id="UP000824469"/>
    </source>
</evidence>
<organism evidence="1 2">
    <name type="scientific">Taxus chinensis</name>
    <name type="common">Chinese yew</name>
    <name type="synonym">Taxus wallichiana var. chinensis</name>
    <dbReference type="NCBI Taxonomy" id="29808"/>
    <lineage>
        <taxon>Eukaryota</taxon>
        <taxon>Viridiplantae</taxon>
        <taxon>Streptophyta</taxon>
        <taxon>Embryophyta</taxon>
        <taxon>Tracheophyta</taxon>
        <taxon>Spermatophyta</taxon>
        <taxon>Pinopsida</taxon>
        <taxon>Pinidae</taxon>
        <taxon>Conifers II</taxon>
        <taxon>Cupressales</taxon>
        <taxon>Taxaceae</taxon>
        <taxon>Taxus</taxon>
    </lineage>
</organism>
<keyword evidence="2" id="KW-1185">Reference proteome</keyword>
<dbReference type="InterPro" id="IPR010410">
    <property type="entry name" value="DUF1005"/>
</dbReference>
<dbReference type="Proteomes" id="UP000824469">
    <property type="component" value="Unassembled WGS sequence"/>
</dbReference>
<dbReference type="Pfam" id="PF06219">
    <property type="entry name" value="DUF1005"/>
    <property type="match status" value="1"/>
</dbReference>
<name>A0AA38FG51_TAXCH</name>
<protein>
    <submittedName>
        <fullName evidence="1">Uncharacterized protein</fullName>
    </submittedName>
</protein>
<dbReference type="PANTHER" id="PTHR31317:SF3">
    <property type="entry name" value="OS07G0133500 PROTEIN"/>
    <property type="match status" value="1"/>
</dbReference>
<dbReference type="OMA" id="KPCVFHN"/>
<proteinExistence type="predicted"/>
<evidence type="ECO:0000313" key="1">
    <source>
        <dbReference type="EMBL" id="KAH9301043.1"/>
    </source>
</evidence>
<dbReference type="EMBL" id="JAHRHJ020000009">
    <property type="protein sequence ID" value="KAH9301043.1"/>
    <property type="molecule type" value="Genomic_DNA"/>
</dbReference>
<sequence>MDPCPFVKVLVGGLALRIPVASKPTRAGVHPSGIPCFCEIKLDKLCVQKAVVPLVSVDSLDPDKQIVAASFHLEQAEVVKLSKRSFLRGSKSRLEVAIYTGRQGSTCGVSLGKMLGKFSVPLELGGCHEKMMVFHSGWVSIGKSGDSKLGPQLHLHVRAEPDPRFVFHFDGEPECSPQVFQIQGNIRQPIFSCKFSRDRVSRSRHLQSDQSNRSWLSSFGSSRERDRKERKGWLIMIHDLSGSPVAAASMITPFVPSFGTDKVSRSNPGAWLILRPGNTEGSWRPWGRLEAWRERSSNEGLGCRFELMAEGGGLVGMNNGILLAESVISSQKGGKFLIDMTTSRSGTSSVNSPVSSPHSSGDFTYSQWPYPASAYRGFVMSSTVQGEYQCSRPVVQIARRYVTCMQDAAVFVALAAAVDLSMDACQLFSRKLRKELCQQDMIS</sequence>
<accession>A0AA38FG51</accession>
<reference evidence="1 2" key="1">
    <citation type="journal article" date="2021" name="Nat. Plants">
        <title>The Taxus genome provides insights into paclitaxel biosynthesis.</title>
        <authorList>
            <person name="Xiong X."/>
            <person name="Gou J."/>
            <person name="Liao Q."/>
            <person name="Li Y."/>
            <person name="Zhou Q."/>
            <person name="Bi G."/>
            <person name="Li C."/>
            <person name="Du R."/>
            <person name="Wang X."/>
            <person name="Sun T."/>
            <person name="Guo L."/>
            <person name="Liang H."/>
            <person name="Lu P."/>
            <person name="Wu Y."/>
            <person name="Zhang Z."/>
            <person name="Ro D.K."/>
            <person name="Shang Y."/>
            <person name="Huang S."/>
            <person name="Yan J."/>
        </authorList>
    </citation>
    <scope>NUCLEOTIDE SEQUENCE [LARGE SCALE GENOMIC DNA]</scope>
    <source>
        <strain evidence="1">Ta-2019</strain>
    </source>
</reference>
<comment type="caution">
    <text evidence="1">The sequence shown here is derived from an EMBL/GenBank/DDBJ whole genome shotgun (WGS) entry which is preliminary data.</text>
</comment>
<dbReference type="PANTHER" id="PTHR31317">
    <property type="entry name" value="OS08G0163500 PROTEIN"/>
    <property type="match status" value="1"/>
</dbReference>